<keyword evidence="10 15" id="KW-0472">Membrane</keyword>
<reference evidence="19" key="1">
    <citation type="submission" date="2025-08" db="UniProtKB">
        <authorList>
            <consortium name="RefSeq"/>
        </authorList>
    </citation>
    <scope>IDENTIFICATION</scope>
</reference>
<dbReference type="PROSITE" id="PS00108">
    <property type="entry name" value="PROTEIN_KINASE_ST"/>
    <property type="match status" value="1"/>
</dbReference>
<dbReference type="KEGG" id="sind:105165059"/>
<evidence type="ECO:0000256" key="2">
    <source>
        <dbReference type="ARBA" id="ARBA00022527"/>
    </source>
</evidence>
<keyword evidence="18" id="KW-1185">Reference proteome</keyword>
<evidence type="ECO:0000256" key="1">
    <source>
        <dbReference type="ARBA" id="ARBA00004479"/>
    </source>
</evidence>
<dbReference type="PANTHER" id="PTHR27005:SF515">
    <property type="entry name" value="WALL-ASSOCIATED RECEPTOR KINASE-LIKE 10-RELATED"/>
    <property type="match status" value="1"/>
</dbReference>
<dbReference type="PROSITE" id="PS50011">
    <property type="entry name" value="PROTEIN_KINASE_DOM"/>
    <property type="match status" value="1"/>
</dbReference>
<dbReference type="FunFam" id="1.10.510.10:FF:000084">
    <property type="entry name" value="Wall-associated receptor kinase 2"/>
    <property type="match status" value="1"/>
</dbReference>
<dbReference type="Pfam" id="PF08488">
    <property type="entry name" value="WAK"/>
    <property type="match status" value="1"/>
</dbReference>
<accession>A0A8M8V1B0</accession>
<keyword evidence="4 15" id="KW-0812">Transmembrane</keyword>
<evidence type="ECO:0000256" key="7">
    <source>
        <dbReference type="ARBA" id="ARBA00022777"/>
    </source>
</evidence>
<evidence type="ECO:0000256" key="9">
    <source>
        <dbReference type="ARBA" id="ARBA00022989"/>
    </source>
</evidence>
<keyword evidence="5 16" id="KW-0732">Signal</keyword>
<dbReference type="Gene3D" id="2.10.25.10">
    <property type="entry name" value="Laminin"/>
    <property type="match status" value="1"/>
</dbReference>
<organism evidence="18 19">
    <name type="scientific">Sesamum indicum</name>
    <name type="common">Oriental sesame</name>
    <name type="synonym">Sesamum orientale</name>
    <dbReference type="NCBI Taxonomy" id="4182"/>
    <lineage>
        <taxon>Eukaryota</taxon>
        <taxon>Viridiplantae</taxon>
        <taxon>Streptophyta</taxon>
        <taxon>Embryophyta</taxon>
        <taxon>Tracheophyta</taxon>
        <taxon>Spermatophyta</taxon>
        <taxon>Magnoliopsida</taxon>
        <taxon>eudicotyledons</taxon>
        <taxon>Gunneridae</taxon>
        <taxon>Pentapetalae</taxon>
        <taxon>asterids</taxon>
        <taxon>lamiids</taxon>
        <taxon>Lamiales</taxon>
        <taxon>Pedaliaceae</taxon>
        <taxon>Sesamum</taxon>
    </lineage>
</organism>
<gene>
    <name evidence="19" type="primary">LOC105165059</name>
</gene>
<keyword evidence="7" id="KW-0418">Kinase</keyword>
<protein>
    <submittedName>
        <fullName evidence="19">Wall-associated receptor kinase-like 8</fullName>
    </submittedName>
</protein>
<dbReference type="GO" id="GO:0005886">
    <property type="term" value="C:plasma membrane"/>
    <property type="evidence" value="ECO:0007669"/>
    <property type="project" value="TreeGrafter"/>
</dbReference>
<dbReference type="OrthoDB" id="4062651at2759"/>
<dbReference type="Proteomes" id="UP000504604">
    <property type="component" value="Linkage group LG6"/>
</dbReference>
<dbReference type="PANTHER" id="PTHR27005">
    <property type="entry name" value="WALL-ASSOCIATED RECEPTOR KINASE-LIKE 21"/>
    <property type="match status" value="1"/>
</dbReference>
<dbReference type="SMART" id="SM00220">
    <property type="entry name" value="S_TKc"/>
    <property type="match status" value="1"/>
</dbReference>
<dbReference type="GO" id="GO:0007166">
    <property type="term" value="P:cell surface receptor signaling pathway"/>
    <property type="evidence" value="ECO:0007669"/>
    <property type="project" value="InterPro"/>
</dbReference>
<evidence type="ECO:0000256" key="6">
    <source>
        <dbReference type="ARBA" id="ARBA00022741"/>
    </source>
</evidence>
<dbReference type="Pfam" id="PF13947">
    <property type="entry name" value="GUB_WAK_bind"/>
    <property type="match status" value="1"/>
</dbReference>
<dbReference type="GO" id="GO:0005524">
    <property type="term" value="F:ATP binding"/>
    <property type="evidence" value="ECO:0007669"/>
    <property type="project" value="UniProtKB-KW"/>
</dbReference>
<comment type="subcellular location">
    <subcellularLocation>
        <location evidence="1">Membrane</location>
        <topology evidence="1">Single-pass type I membrane protein</topology>
    </subcellularLocation>
</comment>
<dbReference type="GO" id="GO:0004674">
    <property type="term" value="F:protein serine/threonine kinase activity"/>
    <property type="evidence" value="ECO:0007669"/>
    <property type="project" value="UniProtKB-KW"/>
</dbReference>
<keyword evidence="2" id="KW-0723">Serine/threonine-protein kinase</keyword>
<evidence type="ECO:0000256" key="5">
    <source>
        <dbReference type="ARBA" id="ARBA00022729"/>
    </source>
</evidence>
<evidence type="ECO:0000256" key="13">
    <source>
        <dbReference type="ARBA" id="ARBA00047558"/>
    </source>
</evidence>
<dbReference type="RefSeq" id="XP_020549881.1">
    <property type="nucleotide sequence ID" value="XM_020694222.1"/>
</dbReference>
<comment type="catalytic activity">
    <reaction evidence="13">
        <text>L-seryl-[protein] + ATP = O-phospho-L-seryl-[protein] + ADP + H(+)</text>
        <dbReference type="Rhea" id="RHEA:17989"/>
        <dbReference type="Rhea" id="RHEA-COMP:9863"/>
        <dbReference type="Rhea" id="RHEA-COMP:11604"/>
        <dbReference type="ChEBI" id="CHEBI:15378"/>
        <dbReference type="ChEBI" id="CHEBI:29999"/>
        <dbReference type="ChEBI" id="CHEBI:30616"/>
        <dbReference type="ChEBI" id="CHEBI:83421"/>
        <dbReference type="ChEBI" id="CHEBI:456216"/>
    </reaction>
</comment>
<evidence type="ECO:0000256" key="12">
    <source>
        <dbReference type="ARBA" id="ARBA00023180"/>
    </source>
</evidence>
<dbReference type="Pfam" id="PF00069">
    <property type="entry name" value="Pkinase"/>
    <property type="match status" value="1"/>
</dbReference>
<dbReference type="InterPro" id="IPR008271">
    <property type="entry name" value="Ser/Thr_kinase_AS"/>
</dbReference>
<keyword evidence="9 15" id="KW-1133">Transmembrane helix</keyword>
<keyword evidence="6" id="KW-0547">Nucleotide-binding</keyword>
<evidence type="ECO:0000313" key="19">
    <source>
        <dbReference type="RefSeq" id="XP_020549881.1"/>
    </source>
</evidence>
<evidence type="ECO:0000256" key="11">
    <source>
        <dbReference type="ARBA" id="ARBA00023157"/>
    </source>
</evidence>
<evidence type="ECO:0000256" key="16">
    <source>
        <dbReference type="SAM" id="SignalP"/>
    </source>
</evidence>
<dbReference type="Gene3D" id="3.30.200.20">
    <property type="entry name" value="Phosphorylase Kinase, domain 1"/>
    <property type="match status" value="1"/>
</dbReference>
<keyword evidence="3" id="KW-0808">Transferase</keyword>
<dbReference type="InterPro" id="IPR013695">
    <property type="entry name" value="WAK"/>
</dbReference>
<feature type="transmembrane region" description="Helical" evidence="15">
    <location>
        <begin position="370"/>
        <end position="392"/>
    </location>
</feature>
<evidence type="ECO:0000256" key="4">
    <source>
        <dbReference type="ARBA" id="ARBA00022692"/>
    </source>
</evidence>
<comment type="catalytic activity">
    <reaction evidence="14">
        <text>L-threonyl-[protein] + ATP = O-phospho-L-threonyl-[protein] + ADP + H(+)</text>
        <dbReference type="Rhea" id="RHEA:46608"/>
        <dbReference type="Rhea" id="RHEA-COMP:11060"/>
        <dbReference type="Rhea" id="RHEA-COMP:11605"/>
        <dbReference type="ChEBI" id="CHEBI:15378"/>
        <dbReference type="ChEBI" id="CHEBI:30013"/>
        <dbReference type="ChEBI" id="CHEBI:30616"/>
        <dbReference type="ChEBI" id="CHEBI:61977"/>
        <dbReference type="ChEBI" id="CHEBI:456216"/>
    </reaction>
</comment>
<dbReference type="InterPro" id="IPR045274">
    <property type="entry name" value="WAK-like"/>
</dbReference>
<keyword evidence="11" id="KW-1015">Disulfide bond</keyword>
<dbReference type="Gene3D" id="1.10.510.10">
    <property type="entry name" value="Transferase(Phosphotransferase) domain 1"/>
    <property type="match status" value="1"/>
</dbReference>
<feature type="domain" description="Protein kinase" evidence="17">
    <location>
        <begin position="445"/>
        <end position="718"/>
    </location>
</feature>
<dbReference type="CDD" id="cd14066">
    <property type="entry name" value="STKc_IRAK"/>
    <property type="match status" value="1"/>
</dbReference>
<dbReference type="InterPro" id="IPR000719">
    <property type="entry name" value="Prot_kinase_dom"/>
</dbReference>
<feature type="chain" id="PRO_5035468320" evidence="16">
    <location>
        <begin position="24"/>
        <end position="747"/>
    </location>
</feature>
<dbReference type="FunFam" id="3.30.200.20:FF:000043">
    <property type="entry name" value="Wall-associated receptor kinase 2"/>
    <property type="match status" value="1"/>
</dbReference>
<evidence type="ECO:0000256" key="15">
    <source>
        <dbReference type="SAM" id="Phobius"/>
    </source>
</evidence>
<dbReference type="GO" id="GO:0030247">
    <property type="term" value="F:polysaccharide binding"/>
    <property type="evidence" value="ECO:0007669"/>
    <property type="project" value="InterPro"/>
</dbReference>
<evidence type="ECO:0000256" key="14">
    <source>
        <dbReference type="ARBA" id="ARBA00047951"/>
    </source>
</evidence>
<dbReference type="GeneID" id="105165059"/>
<dbReference type="CDD" id="cd00054">
    <property type="entry name" value="EGF_CA"/>
    <property type="match status" value="1"/>
</dbReference>
<dbReference type="InterPro" id="IPR011009">
    <property type="entry name" value="Kinase-like_dom_sf"/>
</dbReference>
<dbReference type="InterPro" id="IPR025287">
    <property type="entry name" value="WAK_GUB"/>
</dbReference>
<evidence type="ECO:0000313" key="18">
    <source>
        <dbReference type="Proteomes" id="UP000504604"/>
    </source>
</evidence>
<keyword evidence="12" id="KW-0325">Glycoprotein</keyword>
<keyword evidence="8" id="KW-0067">ATP-binding</keyword>
<evidence type="ECO:0000259" key="17">
    <source>
        <dbReference type="PROSITE" id="PS50011"/>
    </source>
</evidence>
<name>A0A8M8V1B0_SESIN</name>
<dbReference type="SUPFAM" id="SSF56112">
    <property type="entry name" value="Protein kinase-like (PK-like)"/>
    <property type="match status" value="1"/>
</dbReference>
<evidence type="ECO:0000256" key="10">
    <source>
        <dbReference type="ARBA" id="ARBA00023136"/>
    </source>
</evidence>
<feature type="signal peptide" evidence="16">
    <location>
        <begin position="1"/>
        <end position="23"/>
    </location>
</feature>
<sequence length="747" mass="83154">MEIRSLLHFTLLQFLLHIPWTLSYNSTSIYSTTSFAEGPNIAKPGCPSKCGDLNVPYPFGIGIKANCSINPSFDINCNSSFDPPKAFLGNLEVVGISETQIRIKNHLASICNNSIDNSMSVLDLSGTPFSLSNQNKLTVVGCNHVSLMSKESKLDNYISSCIAVCSKPQELSDGSCSGIGCCQASIPKGLQYIATTMLLLNAQSSNDNFNPCGYSFLAEQSSYSFRASDISDTSFTKRTMDTVPLVIDWAIANRTCNQSSNIICAGESVCVDPGTTIGGYRCNCSRGYQGNPYLSPGCQDINECKFNPCHPKAICINLPEIWLWLHFSATSKQNRPVCRLEEMLAHLPSHSRFNASAFSIKNSLVLPVEILLAGLLIGSGLFILLAVSLWLCKVLRRRRAKQLKQSIFKRNGGLLLQQHISAHDLVLGKMRIFTSKELEKATDRFNESRILGRGGQGTVYKGMLSDGRIVAVKKSKQVDENRLEEFINEVVILSQINHRNVVKLLGSCLETEVPLLVYEFIPNGTLYDLIHDDNTGFPFSWDLRLRIATEIANALAYLHYATSIPIYHRDMKSNNILLDEKYRAKLSDFGISRSVSTDQTHLTTKVQGTFGYLDPEYFQTSKFTEKSDVYSFGVVLVELLTGQKPISTSVTEEEKSLVTRFLLTMEENRLHTILDSQITEQGAKEEHLAVANLARRCLNLNGKKRPTIREVAMELESIRACENPSCIESNTPDISFMEEESFWFPDD</sequence>
<proteinExistence type="predicted"/>
<evidence type="ECO:0000256" key="3">
    <source>
        <dbReference type="ARBA" id="ARBA00022679"/>
    </source>
</evidence>
<evidence type="ECO:0000256" key="8">
    <source>
        <dbReference type="ARBA" id="ARBA00022840"/>
    </source>
</evidence>
<dbReference type="AlphaFoldDB" id="A0A8M8V1B0"/>